<dbReference type="InterPro" id="IPR023408">
    <property type="entry name" value="MscS_beta-dom_sf"/>
</dbReference>
<evidence type="ECO:0000256" key="4">
    <source>
        <dbReference type="ARBA" id="ARBA00022692"/>
    </source>
</evidence>
<dbReference type="GO" id="GO:0008381">
    <property type="term" value="F:mechanosensitive monoatomic ion channel activity"/>
    <property type="evidence" value="ECO:0007669"/>
    <property type="project" value="UniProtKB-ARBA"/>
</dbReference>
<accession>A0A934RUY5</accession>
<evidence type="ECO:0000256" key="2">
    <source>
        <dbReference type="ARBA" id="ARBA00008017"/>
    </source>
</evidence>
<dbReference type="AlphaFoldDB" id="A0A934RUY5"/>
<evidence type="ECO:0000313" key="10">
    <source>
        <dbReference type="EMBL" id="MBK1876883.1"/>
    </source>
</evidence>
<feature type="transmembrane region" description="Helical" evidence="7">
    <location>
        <begin position="40"/>
        <end position="60"/>
    </location>
</feature>
<dbReference type="Gene3D" id="3.30.70.100">
    <property type="match status" value="1"/>
</dbReference>
<dbReference type="SUPFAM" id="SSF82861">
    <property type="entry name" value="Mechanosensitive channel protein MscS (YggB), transmembrane region"/>
    <property type="match status" value="1"/>
</dbReference>
<sequence>MSALSSSVLLAEFSFSGFIEETIVPWWERFAQVFVGEDLVIQSSVIVGALVLSWIISAAMKPMCKRVTEAIEERDDWVEETVDWLADNLFRLLLAGTLWAASLWYDAYNLEQATVITPPSAVTSGEVAVGESGVELSQGTSVAPEKRVSVKNYILIRAFASIATLWLLSGALPTRLKKQAYYKILFFVLAAGLTLNLLGIWNAISEGLNGIKLLPVSGSTETRVTALTLVKGVVAILILIPVAGWLMKSSEKKVTRMANVSPALQVLSVKLIKVLVVTGAVLFSISAVGIDLSSFAVLGGAIGLGLGFGFQKVISNLISGVILLGDKSIKPGDVIEVDNTYGWINTLGARYTSVITRDGTEHLIPNEMMITEKVVNWSFSSDNVRVKIPFGVSYNSDVRQVMKIANEAGAAHPRVLKDPAAATRMIGFGDNSVDFELRVWLKDPADGLGNIRSDLLLALWDAFQEHNIEIPFPQRDLHIRDSQPIPVVVKEKDE</sequence>
<evidence type="ECO:0000259" key="8">
    <source>
        <dbReference type="Pfam" id="PF00924"/>
    </source>
</evidence>
<keyword evidence="11" id="KW-1185">Reference proteome</keyword>
<reference evidence="10" key="1">
    <citation type="submission" date="2021-01" db="EMBL/GenBank/DDBJ databases">
        <title>Modified the classification status of verrucomicrobia.</title>
        <authorList>
            <person name="Feng X."/>
        </authorList>
    </citation>
    <scope>NUCLEOTIDE SEQUENCE</scope>
    <source>
        <strain evidence="10">KCTC 13126</strain>
    </source>
</reference>
<evidence type="ECO:0000256" key="3">
    <source>
        <dbReference type="ARBA" id="ARBA00022475"/>
    </source>
</evidence>
<feature type="transmembrane region" description="Helical" evidence="7">
    <location>
        <begin position="154"/>
        <end position="172"/>
    </location>
</feature>
<dbReference type="InterPro" id="IPR011014">
    <property type="entry name" value="MscS_channel_TM-2"/>
</dbReference>
<feature type="transmembrane region" description="Helical" evidence="7">
    <location>
        <begin position="224"/>
        <end position="246"/>
    </location>
</feature>
<proteinExistence type="inferred from homology"/>
<evidence type="ECO:0000259" key="9">
    <source>
        <dbReference type="Pfam" id="PF21082"/>
    </source>
</evidence>
<comment type="similarity">
    <text evidence="2">Belongs to the MscS (TC 1.A.23) family.</text>
</comment>
<keyword evidence="3" id="KW-1003">Cell membrane</keyword>
<evidence type="ECO:0000256" key="5">
    <source>
        <dbReference type="ARBA" id="ARBA00022989"/>
    </source>
</evidence>
<organism evidence="10 11">
    <name type="scientific">Pelagicoccus mobilis</name>
    <dbReference type="NCBI Taxonomy" id="415221"/>
    <lineage>
        <taxon>Bacteria</taxon>
        <taxon>Pseudomonadati</taxon>
        <taxon>Verrucomicrobiota</taxon>
        <taxon>Opitutia</taxon>
        <taxon>Puniceicoccales</taxon>
        <taxon>Pelagicoccaceae</taxon>
        <taxon>Pelagicoccus</taxon>
    </lineage>
</organism>
<dbReference type="InterPro" id="IPR010920">
    <property type="entry name" value="LSM_dom_sf"/>
</dbReference>
<evidence type="ECO:0000313" key="11">
    <source>
        <dbReference type="Proteomes" id="UP000617628"/>
    </source>
</evidence>
<keyword evidence="4 7" id="KW-0812">Transmembrane</keyword>
<dbReference type="SUPFAM" id="SSF82689">
    <property type="entry name" value="Mechanosensitive channel protein MscS (YggB), C-terminal domain"/>
    <property type="match status" value="1"/>
</dbReference>
<gene>
    <name evidence="10" type="ORF">JIN87_08395</name>
</gene>
<dbReference type="InterPro" id="IPR049278">
    <property type="entry name" value="MS_channel_C"/>
</dbReference>
<dbReference type="InterPro" id="IPR011066">
    <property type="entry name" value="MscS_channel_C_sf"/>
</dbReference>
<feature type="transmembrane region" description="Helical" evidence="7">
    <location>
        <begin position="292"/>
        <end position="310"/>
    </location>
</feature>
<dbReference type="InterPro" id="IPR006685">
    <property type="entry name" value="MscS_channel_2nd"/>
</dbReference>
<keyword evidence="5 7" id="KW-1133">Transmembrane helix</keyword>
<keyword evidence="6 7" id="KW-0472">Membrane</keyword>
<name>A0A934RUY5_9BACT</name>
<feature type="transmembrane region" description="Helical" evidence="7">
    <location>
        <begin position="89"/>
        <end position="105"/>
    </location>
</feature>
<feature type="domain" description="Mechanosensitive ion channel MscS C-terminal" evidence="9">
    <location>
        <begin position="386"/>
        <end position="470"/>
    </location>
</feature>
<dbReference type="SUPFAM" id="SSF50182">
    <property type="entry name" value="Sm-like ribonucleoproteins"/>
    <property type="match status" value="1"/>
</dbReference>
<dbReference type="InterPro" id="IPR052702">
    <property type="entry name" value="MscS-like_channel"/>
</dbReference>
<feature type="domain" description="Mechanosensitive ion channel MscS" evidence="8">
    <location>
        <begin position="313"/>
        <end position="378"/>
    </location>
</feature>
<evidence type="ECO:0000256" key="7">
    <source>
        <dbReference type="SAM" id="Phobius"/>
    </source>
</evidence>
<dbReference type="PANTHER" id="PTHR30347:SF1">
    <property type="entry name" value="MECHANOSENSITIVE CHANNEL MSCK"/>
    <property type="match status" value="1"/>
</dbReference>
<dbReference type="Gene3D" id="1.10.287.1260">
    <property type="match status" value="1"/>
</dbReference>
<evidence type="ECO:0000256" key="6">
    <source>
        <dbReference type="ARBA" id="ARBA00023136"/>
    </source>
</evidence>
<dbReference type="Gene3D" id="2.30.30.60">
    <property type="match status" value="1"/>
</dbReference>
<dbReference type="EMBL" id="JAENIL010000013">
    <property type="protein sequence ID" value="MBK1876883.1"/>
    <property type="molecule type" value="Genomic_DNA"/>
</dbReference>
<feature type="transmembrane region" description="Helical" evidence="7">
    <location>
        <begin position="267"/>
        <end position="286"/>
    </location>
</feature>
<dbReference type="Proteomes" id="UP000617628">
    <property type="component" value="Unassembled WGS sequence"/>
</dbReference>
<feature type="transmembrane region" description="Helical" evidence="7">
    <location>
        <begin position="184"/>
        <end position="204"/>
    </location>
</feature>
<dbReference type="GO" id="GO:0005886">
    <property type="term" value="C:plasma membrane"/>
    <property type="evidence" value="ECO:0007669"/>
    <property type="project" value="UniProtKB-SubCell"/>
</dbReference>
<dbReference type="Pfam" id="PF21082">
    <property type="entry name" value="MS_channel_3rd"/>
    <property type="match status" value="1"/>
</dbReference>
<comment type="subcellular location">
    <subcellularLocation>
        <location evidence="1">Cell membrane</location>
        <topology evidence="1">Multi-pass membrane protein</topology>
    </subcellularLocation>
</comment>
<dbReference type="Pfam" id="PF00924">
    <property type="entry name" value="MS_channel_2nd"/>
    <property type="match status" value="1"/>
</dbReference>
<protein>
    <submittedName>
        <fullName evidence="10">Mechanosensitive ion channel</fullName>
    </submittedName>
</protein>
<dbReference type="RefSeq" id="WP_200355100.1">
    <property type="nucleotide sequence ID" value="NZ_JAENIL010000013.1"/>
</dbReference>
<evidence type="ECO:0000256" key="1">
    <source>
        <dbReference type="ARBA" id="ARBA00004651"/>
    </source>
</evidence>
<dbReference type="PANTHER" id="PTHR30347">
    <property type="entry name" value="POTASSIUM CHANNEL RELATED"/>
    <property type="match status" value="1"/>
</dbReference>
<comment type="caution">
    <text evidence="10">The sequence shown here is derived from an EMBL/GenBank/DDBJ whole genome shotgun (WGS) entry which is preliminary data.</text>
</comment>